<comment type="caution">
    <text evidence="4">The sequence shown here is derived from an EMBL/GenBank/DDBJ whole genome shotgun (WGS) entry which is preliminary data.</text>
</comment>
<sequence>MKTTLLQFITVLLIIFWPCLLKAQGPLNALKLDGIDDYVDLGTSNRGITNSVTVEAWVKTSSFKYHWILGKYSNSGDRGYHLIIKDGKAAFAGRDGSGNYRNSGYSNTLVNDNNWHHLAGVCNNGIWQIYVDGILEVQFNSGFSQTNLATTVPMAIGKDVIANNENYNGIVDEIKVWNKALTADEIRQNMCQKVSTASNGLVAYYKFDQTAGSTVQDESNSKINGTFRNMNPSTAWVVSGAPVGDKSVYRYASKWDNSLELITSIANFSVSRADAAVKGFHLYQVASTPTSTNGLPNPQEVKEYYGLFKIGEPDKKYKIWFKQYDLTCGGKLYRRNDNTVTSWAAVADTVNSPGMTYHSSANYGEFSATGIMSGAVTINGPAAICKGANATLSVTTDKGTVKWSTGATTKSIQIIQAGTYTVTVTENSCQLTGSITVQETTPVAIDLGPDKTLCFGESVMLAAPSGFAAYKWNTGATTSSITATVSGTYWVEGTSANGCVSRDEVKVTIPKEPALPWAQEYFVCYGKPVILNATVAGATYFWSNGATTPAIEVKQPGNFKVDIMLNGCTITRETVVSDEECPIIPNIITPNGDGKNDVFLIEGVATETLQIKIINRWGKSIYQSERYDNSWSASSVPAGLYFYHLKSSRSQNTFKGWLEVIK</sequence>
<evidence type="ECO:0000256" key="1">
    <source>
        <dbReference type="ARBA" id="ARBA00022729"/>
    </source>
</evidence>
<accession>A0ABS7CVK4</accession>
<organism evidence="4 5">
    <name type="scientific">Pontibacter aydingkolensis</name>
    <dbReference type="NCBI Taxonomy" id="1911536"/>
    <lineage>
        <taxon>Bacteria</taxon>
        <taxon>Pseudomonadati</taxon>
        <taxon>Bacteroidota</taxon>
        <taxon>Cytophagia</taxon>
        <taxon>Cytophagales</taxon>
        <taxon>Hymenobacteraceae</taxon>
        <taxon>Pontibacter</taxon>
    </lineage>
</organism>
<dbReference type="Gene3D" id="2.60.120.200">
    <property type="match status" value="1"/>
</dbReference>
<keyword evidence="1" id="KW-0732">Signal</keyword>
<dbReference type="InterPro" id="IPR006558">
    <property type="entry name" value="LamG-like"/>
</dbReference>
<feature type="domain" description="LamG-like jellyroll fold" evidence="3">
    <location>
        <begin position="50"/>
        <end position="184"/>
    </location>
</feature>
<protein>
    <submittedName>
        <fullName evidence="4">Gliding motility-associated C-terminal domain-containing protein</fullName>
    </submittedName>
</protein>
<name>A0ABS7CVK4_9BACT</name>
<dbReference type="InterPro" id="IPR013320">
    <property type="entry name" value="ConA-like_dom_sf"/>
</dbReference>
<dbReference type="Proteomes" id="UP000813018">
    <property type="component" value="Unassembled WGS sequence"/>
</dbReference>
<evidence type="ECO:0000313" key="4">
    <source>
        <dbReference type="EMBL" id="MBW7467883.1"/>
    </source>
</evidence>
<dbReference type="NCBIfam" id="TIGR04131">
    <property type="entry name" value="Bac_Flav_CTERM"/>
    <property type="match status" value="1"/>
</dbReference>
<dbReference type="SMART" id="SM00560">
    <property type="entry name" value="LamGL"/>
    <property type="match status" value="1"/>
</dbReference>
<evidence type="ECO:0000256" key="2">
    <source>
        <dbReference type="ARBA" id="ARBA00023157"/>
    </source>
</evidence>
<proteinExistence type="predicted"/>
<dbReference type="EMBL" id="JAHYXK010000009">
    <property type="protein sequence ID" value="MBW7467883.1"/>
    <property type="molecule type" value="Genomic_DNA"/>
</dbReference>
<dbReference type="RefSeq" id="WP_219877755.1">
    <property type="nucleotide sequence ID" value="NZ_JAHYXK010000009.1"/>
</dbReference>
<dbReference type="SUPFAM" id="SSF49899">
    <property type="entry name" value="Concanavalin A-like lectins/glucanases"/>
    <property type="match status" value="1"/>
</dbReference>
<gene>
    <name evidence="4" type="ORF">K0O23_12485</name>
</gene>
<dbReference type="InterPro" id="IPR026341">
    <property type="entry name" value="T9SS_type_B"/>
</dbReference>
<dbReference type="Pfam" id="PF13385">
    <property type="entry name" value="Laminin_G_3"/>
    <property type="match status" value="1"/>
</dbReference>
<keyword evidence="5" id="KW-1185">Reference proteome</keyword>
<keyword evidence="2" id="KW-1015">Disulfide bond</keyword>
<reference evidence="4 5" key="1">
    <citation type="journal article" date="2016" name="Int. J. Syst. Evol. Microbiol.">
        <title>Pontibacter aydingkolensis sp. nov., isolated from soil of a salt lake.</title>
        <authorList>
            <person name="Osman G."/>
            <person name="Zhang T."/>
            <person name="Lou K."/>
            <person name="Gao Y."/>
            <person name="Chang W."/>
            <person name="Lin Q."/>
            <person name="Yang H.M."/>
            <person name="Huo X.D."/>
            <person name="Wang N."/>
        </authorList>
    </citation>
    <scope>NUCLEOTIDE SEQUENCE [LARGE SCALE GENOMIC DNA]</scope>
    <source>
        <strain evidence="4 5">KACC 19255</strain>
    </source>
</reference>
<evidence type="ECO:0000313" key="5">
    <source>
        <dbReference type="Proteomes" id="UP000813018"/>
    </source>
</evidence>
<dbReference type="Pfam" id="PF13585">
    <property type="entry name" value="CHU_C"/>
    <property type="match status" value="1"/>
</dbReference>
<evidence type="ECO:0000259" key="3">
    <source>
        <dbReference type="SMART" id="SM00560"/>
    </source>
</evidence>